<keyword evidence="1" id="KW-0378">Hydrolase</keyword>
<comment type="caution">
    <text evidence="3">The sequence shown here is derived from an EMBL/GenBank/DDBJ whole genome shotgun (WGS) entry which is preliminary data.</text>
</comment>
<sequence>MANLINLDAATYKDLMQHYIKTQDEKSLYQIEQVSKNFIKNNILPEEIVNLHIQALSELYPNLLEDFQHSMDFLLEAMISYGLAHQEYQKLREEQYALKSEISVAASMQDTLLGTTKPEIEGLDIGVLSVPANQMNGDYHHFVKGKDGTLGIAIADVIGKGIPAALCMSMIKYSMDSYPEESMSPRNILKNLNRVVEKNVDPSMFITMFYAQYIPSESKLHYSSAGHEPGFYYNAENNTFEEIKSRGLVLGVSPNTEYNQYELKINKDDMVILLTDGVTECRDGDRFIESEEVLDVIKKYADLPAQEMVNQVYKHFERLQNFQLRDDFTLMILRKRV</sequence>
<dbReference type="InterPro" id="IPR036457">
    <property type="entry name" value="PPM-type-like_dom_sf"/>
</dbReference>
<dbReference type="AlphaFoldDB" id="A0A2A2IHX8"/>
<dbReference type="RefSeq" id="WP_095654681.1">
    <property type="nucleotide sequence ID" value="NZ_NPOA01000003.1"/>
</dbReference>
<accession>A0A2A2IHX8</accession>
<organism evidence="3 4">
    <name type="scientific">Virgibacillus profundi</name>
    <dbReference type="NCBI Taxonomy" id="2024555"/>
    <lineage>
        <taxon>Bacteria</taxon>
        <taxon>Bacillati</taxon>
        <taxon>Bacillota</taxon>
        <taxon>Bacilli</taxon>
        <taxon>Bacillales</taxon>
        <taxon>Bacillaceae</taxon>
        <taxon>Virgibacillus</taxon>
    </lineage>
</organism>
<dbReference type="OrthoDB" id="311592at2"/>
<dbReference type="Pfam" id="PF07228">
    <property type="entry name" value="SpoIIE"/>
    <property type="match status" value="1"/>
</dbReference>
<evidence type="ECO:0000256" key="1">
    <source>
        <dbReference type="ARBA" id="ARBA00022801"/>
    </source>
</evidence>
<evidence type="ECO:0000313" key="3">
    <source>
        <dbReference type="EMBL" id="PAV30715.1"/>
    </source>
</evidence>
<name>A0A2A2IHX8_9BACI</name>
<protein>
    <submittedName>
        <fullName evidence="3">Phosphoserine phosphatase</fullName>
    </submittedName>
</protein>
<dbReference type="InterPro" id="IPR001932">
    <property type="entry name" value="PPM-type_phosphatase-like_dom"/>
</dbReference>
<dbReference type="InterPro" id="IPR052016">
    <property type="entry name" value="Bact_Sigma-Reg"/>
</dbReference>
<evidence type="ECO:0000259" key="2">
    <source>
        <dbReference type="PROSITE" id="PS51746"/>
    </source>
</evidence>
<dbReference type="PROSITE" id="PS51746">
    <property type="entry name" value="PPM_2"/>
    <property type="match status" value="1"/>
</dbReference>
<dbReference type="Gene3D" id="1.10.1240.30">
    <property type="entry name" value="KaiA/RbsU domain"/>
    <property type="match status" value="1"/>
</dbReference>
<dbReference type="InterPro" id="IPR014787">
    <property type="entry name" value="PSer_Pase_RsbU_N"/>
</dbReference>
<dbReference type="PANTHER" id="PTHR43156:SF15">
    <property type="entry name" value="PHOSPHOSERINE PHOSPHATASE RSBU"/>
    <property type="match status" value="1"/>
</dbReference>
<dbReference type="SMART" id="SM00331">
    <property type="entry name" value="PP2C_SIG"/>
    <property type="match status" value="1"/>
</dbReference>
<dbReference type="Gene3D" id="3.60.40.10">
    <property type="entry name" value="PPM-type phosphatase domain"/>
    <property type="match status" value="1"/>
</dbReference>
<gene>
    <name evidence="3" type="ORF">CIL05_06330</name>
</gene>
<evidence type="ECO:0000313" key="4">
    <source>
        <dbReference type="Proteomes" id="UP000218887"/>
    </source>
</evidence>
<dbReference type="PANTHER" id="PTHR43156">
    <property type="entry name" value="STAGE II SPORULATION PROTEIN E-RELATED"/>
    <property type="match status" value="1"/>
</dbReference>
<dbReference type="FunFam" id="3.60.40.10:FF:000045">
    <property type="entry name" value="Stage II sporulation protein E"/>
    <property type="match status" value="1"/>
</dbReference>
<dbReference type="SUPFAM" id="SSF101215">
    <property type="entry name" value="KaiA/RbsU domain"/>
    <property type="match status" value="1"/>
</dbReference>
<dbReference type="InterPro" id="IPR017944">
    <property type="entry name" value="KaiA/RbsU_helical_domain_sf"/>
</dbReference>
<dbReference type="SMART" id="SM00332">
    <property type="entry name" value="PP2Cc"/>
    <property type="match status" value="1"/>
</dbReference>
<keyword evidence="4" id="KW-1185">Reference proteome</keyword>
<feature type="domain" description="PPM-type phosphatase" evidence="2">
    <location>
        <begin position="124"/>
        <end position="335"/>
    </location>
</feature>
<dbReference type="EMBL" id="NPOA01000003">
    <property type="protein sequence ID" value="PAV30715.1"/>
    <property type="molecule type" value="Genomic_DNA"/>
</dbReference>
<proteinExistence type="predicted"/>
<dbReference type="Proteomes" id="UP000218887">
    <property type="component" value="Unassembled WGS sequence"/>
</dbReference>
<dbReference type="SUPFAM" id="SSF81606">
    <property type="entry name" value="PP2C-like"/>
    <property type="match status" value="1"/>
</dbReference>
<reference evidence="3 4" key="1">
    <citation type="submission" date="2017-08" db="EMBL/GenBank/DDBJ databases">
        <title>Virgibacillus indicus sp. nov. and Virgibacillus profoundi sp. nov, two moderately halophilic bacteria isolated from marine sediment by using the Microfluidic Streak Plate.</title>
        <authorList>
            <person name="Xu B."/>
            <person name="Hu B."/>
            <person name="Wang J."/>
            <person name="Zhu Y."/>
            <person name="Huang L."/>
            <person name="Du W."/>
            <person name="Huang Y."/>
        </authorList>
    </citation>
    <scope>NUCLEOTIDE SEQUENCE [LARGE SCALE GENOMIC DNA]</scope>
    <source>
        <strain evidence="3 4">IO3-P3-H5</strain>
    </source>
</reference>
<dbReference type="GO" id="GO:0016791">
    <property type="term" value="F:phosphatase activity"/>
    <property type="evidence" value="ECO:0007669"/>
    <property type="project" value="TreeGrafter"/>
</dbReference>
<dbReference type="Pfam" id="PF08673">
    <property type="entry name" value="RsbU_N"/>
    <property type="match status" value="1"/>
</dbReference>